<dbReference type="AlphaFoldDB" id="A0A9W6JGY5"/>
<dbReference type="RefSeq" id="WP_271203306.1">
    <property type="nucleotide sequence ID" value="NZ_BSFK01000005.1"/>
</dbReference>
<evidence type="ECO:0000313" key="2">
    <source>
        <dbReference type="EMBL" id="GLK75353.1"/>
    </source>
</evidence>
<dbReference type="EMBL" id="BSFK01000005">
    <property type="protein sequence ID" value="GLK75353.1"/>
    <property type="molecule type" value="Genomic_DNA"/>
</dbReference>
<protein>
    <submittedName>
        <fullName evidence="2">Uncharacterized protein</fullName>
    </submittedName>
</protein>
<reference evidence="2" key="1">
    <citation type="journal article" date="2014" name="Int. J. Syst. Evol. Microbiol.">
        <title>Complete genome sequence of Corynebacterium casei LMG S-19264T (=DSM 44701T), isolated from a smear-ripened cheese.</title>
        <authorList>
            <consortium name="US DOE Joint Genome Institute (JGI-PGF)"/>
            <person name="Walter F."/>
            <person name="Albersmeier A."/>
            <person name="Kalinowski J."/>
            <person name="Ruckert C."/>
        </authorList>
    </citation>
    <scope>NUCLEOTIDE SEQUENCE</scope>
    <source>
        <strain evidence="2">VKM B-2555</strain>
    </source>
</reference>
<accession>A0A9W6JGY5</accession>
<evidence type="ECO:0000256" key="1">
    <source>
        <dbReference type="SAM" id="Phobius"/>
    </source>
</evidence>
<reference evidence="2" key="2">
    <citation type="submission" date="2023-01" db="EMBL/GenBank/DDBJ databases">
        <authorList>
            <person name="Sun Q."/>
            <person name="Evtushenko L."/>
        </authorList>
    </citation>
    <scope>NUCLEOTIDE SEQUENCE</scope>
    <source>
        <strain evidence="2">VKM B-2555</strain>
    </source>
</reference>
<keyword evidence="1" id="KW-0472">Membrane</keyword>
<keyword evidence="1" id="KW-1133">Transmembrane helix</keyword>
<organism evidence="2 3">
    <name type="scientific">Methylopila jiangsuensis</name>
    <dbReference type="NCBI Taxonomy" id="586230"/>
    <lineage>
        <taxon>Bacteria</taxon>
        <taxon>Pseudomonadati</taxon>
        <taxon>Pseudomonadota</taxon>
        <taxon>Alphaproteobacteria</taxon>
        <taxon>Hyphomicrobiales</taxon>
        <taxon>Methylopilaceae</taxon>
        <taxon>Methylopila</taxon>
    </lineage>
</organism>
<keyword evidence="1" id="KW-0812">Transmembrane</keyword>
<sequence>MRHLAAGAAVALATLALPFLIYGALAFKTFGLFAPSGYAPTEALAGAYDSGGLAALWRAPVLSLNATSGELIAAMYEVTVGSLALAIALGAAFAVHRSRRAICSRPAAAGAGGGVLAAVVGAHTALLGCCGGAGAGGILSLAGAGAAASGAASFGQPVQILCIAALLLHGAPKPSFWSARRGPGLAV</sequence>
<gene>
    <name evidence="2" type="ORF">GCM10008171_06070</name>
</gene>
<dbReference type="Proteomes" id="UP001143364">
    <property type="component" value="Unassembled WGS sequence"/>
</dbReference>
<name>A0A9W6JGY5_9HYPH</name>
<feature type="transmembrane region" description="Helical" evidence="1">
    <location>
        <begin position="71"/>
        <end position="95"/>
    </location>
</feature>
<evidence type="ECO:0000313" key="3">
    <source>
        <dbReference type="Proteomes" id="UP001143364"/>
    </source>
</evidence>
<proteinExistence type="predicted"/>
<keyword evidence="3" id="KW-1185">Reference proteome</keyword>
<comment type="caution">
    <text evidence="2">The sequence shown here is derived from an EMBL/GenBank/DDBJ whole genome shotgun (WGS) entry which is preliminary data.</text>
</comment>